<comment type="caution">
    <text evidence="1">The sequence shown here is derived from an EMBL/GenBank/DDBJ whole genome shotgun (WGS) entry which is preliminary data.</text>
</comment>
<evidence type="ECO:0000313" key="2">
    <source>
        <dbReference type="Proteomes" id="UP000799755"/>
    </source>
</evidence>
<dbReference type="Proteomes" id="UP000799755">
    <property type="component" value="Unassembled WGS sequence"/>
</dbReference>
<gene>
    <name evidence="1" type="ORF">BDR25DRAFT_356843</name>
</gene>
<evidence type="ECO:0000313" key="1">
    <source>
        <dbReference type="EMBL" id="KAF2469075.1"/>
    </source>
</evidence>
<dbReference type="EMBL" id="MU003513">
    <property type="protein sequence ID" value="KAF2469075.1"/>
    <property type="molecule type" value="Genomic_DNA"/>
</dbReference>
<keyword evidence="2" id="KW-1185">Reference proteome</keyword>
<sequence>MGAPLVIRYDSYLSYVSTAHVTVTGCILRLVVRTVGNPACTVVKSLSNILIRSRRLRVSSAHSGAPLPTPRPAPLLGIFVEEHQRFQQYVVRNRSTRNLRLTSLPLRTVVRLKKSIFPSNIDPDWTFLGALYCPKSMLAYTLAHHELTDVPVPPLDPPEPWLQLLPYAIQNRRRFPRYPLHQLQL</sequence>
<reference evidence="1" key="1">
    <citation type="journal article" date="2020" name="Stud. Mycol.">
        <title>101 Dothideomycetes genomes: a test case for predicting lifestyles and emergence of pathogens.</title>
        <authorList>
            <person name="Haridas S."/>
            <person name="Albert R."/>
            <person name="Binder M."/>
            <person name="Bloem J."/>
            <person name="Labutti K."/>
            <person name="Salamov A."/>
            <person name="Andreopoulos B."/>
            <person name="Baker S."/>
            <person name="Barry K."/>
            <person name="Bills G."/>
            <person name="Bluhm B."/>
            <person name="Cannon C."/>
            <person name="Castanera R."/>
            <person name="Culley D."/>
            <person name="Daum C."/>
            <person name="Ezra D."/>
            <person name="Gonzalez J."/>
            <person name="Henrissat B."/>
            <person name="Kuo A."/>
            <person name="Liang C."/>
            <person name="Lipzen A."/>
            <person name="Lutzoni F."/>
            <person name="Magnuson J."/>
            <person name="Mondo S."/>
            <person name="Nolan M."/>
            <person name="Ohm R."/>
            <person name="Pangilinan J."/>
            <person name="Park H.-J."/>
            <person name="Ramirez L."/>
            <person name="Alfaro M."/>
            <person name="Sun H."/>
            <person name="Tritt A."/>
            <person name="Yoshinaga Y."/>
            <person name="Zwiers L.-H."/>
            <person name="Turgeon B."/>
            <person name="Goodwin S."/>
            <person name="Spatafora J."/>
            <person name="Crous P."/>
            <person name="Grigoriev I."/>
        </authorList>
    </citation>
    <scope>NUCLEOTIDE SEQUENCE</scope>
    <source>
        <strain evidence="1">ATCC 200398</strain>
    </source>
</reference>
<name>A0ACB6QRC7_9PLEO</name>
<accession>A0ACB6QRC7</accession>
<organism evidence="1 2">
    <name type="scientific">Lindgomyces ingoldianus</name>
    <dbReference type="NCBI Taxonomy" id="673940"/>
    <lineage>
        <taxon>Eukaryota</taxon>
        <taxon>Fungi</taxon>
        <taxon>Dikarya</taxon>
        <taxon>Ascomycota</taxon>
        <taxon>Pezizomycotina</taxon>
        <taxon>Dothideomycetes</taxon>
        <taxon>Pleosporomycetidae</taxon>
        <taxon>Pleosporales</taxon>
        <taxon>Lindgomycetaceae</taxon>
        <taxon>Lindgomyces</taxon>
    </lineage>
</organism>
<protein>
    <submittedName>
        <fullName evidence="1">Uncharacterized protein</fullName>
    </submittedName>
</protein>
<proteinExistence type="predicted"/>